<evidence type="ECO:0000256" key="2">
    <source>
        <dbReference type="ARBA" id="ARBA00022705"/>
    </source>
</evidence>
<geneLocation type="plasmid" evidence="4 5">
    <name>pCadTS8_2</name>
</geneLocation>
<accession>A0ABY7ASI4</accession>
<evidence type="ECO:0000313" key="4">
    <source>
        <dbReference type="EMBL" id="WAJ72483.1"/>
    </source>
</evidence>
<dbReference type="EMBL" id="CP109967">
    <property type="protein sequence ID" value="WAJ72483.1"/>
    <property type="molecule type" value="Genomic_DNA"/>
</dbReference>
<keyword evidence="3" id="KW-0238">DNA-binding</keyword>
<keyword evidence="1" id="KW-0963">Cytoplasm</keyword>
<dbReference type="InterPro" id="IPR036381">
    <property type="entry name" value="Tus_dom1"/>
</dbReference>
<keyword evidence="2" id="KW-0235">DNA replication</keyword>
<keyword evidence="4" id="KW-0614">Plasmid</keyword>
<evidence type="ECO:0000256" key="1">
    <source>
        <dbReference type="ARBA" id="ARBA00022490"/>
    </source>
</evidence>
<sequence length="305" mass="35475">MSVQIQHIIECQNKFRELTQKIKQLNQYLQQNHEYIKAYCYQIGQLNPTQKTSPIIQSAGLDLSKAAYLHFKLDAGDIVKHVVRYPGLISINHPDVFTQIEEKLVTINKLKTELSEYISRYGKPNEFKTTKGDLQYVRNDLIYKALPMVNHGMLKRHIVSYSEPMLNASFGWNVDFNHETIDDIDAYKTKLHGRMNHPPDLTSAQEWQLSIETVLNKIDRLVDAGILLKNIRPKPVEPKMYVAFEQRKITIRPRLPIIALGHGEHVNLKTELKTPKPHPLQIKNSSKFDYQRLSPFLYLYACRKK</sequence>
<keyword evidence="5" id="KW-1185">Reference proteome</keyword>
<organism evidence="4 5">
    <name type="scientific">Catenovulum adriaticum</name>
    <dbReference type="NCBI Taxonomy" id="2984846"/>
    <lineage>
        <taxon>Bacteria</taxon>
        <taxon>Pseudomonadati</taxon>
        <taxon>Pseudomonadota</taxon>
        <taxon>Gammaproteobacteria</taxon>
        <taxon>Alteromonadales</taxon>
        <taxon>Alteromonadaceae</taxon>
        <taxon>Catenovulum</taxon>
    </lineage>
</organism>
<gene>
    <name evidence="4" type="ORF">OLW01_17285</name>
</gene>
<protein>
    <submittedName>
        <fullName evidence="4">DNA replication terminus site-binding protein</fullName>
    </submittedName>
</protein>
<dbReference type="InterPro" id="IPR008865">
    <property type="entry name" value="DNA_replication_term_site-bd"/>
</dbReference>
<reference evidence="4" key="1">
    <citation type="submission" date="2022-10" db="EMBL/GenBank/DDBJ databases">
        <title>Catenovulum adriacola sp. nov. isolated in the Harbour of Susak.</title>
        <authorList>
            <person name="Schoch T."/>
            <person name="Reich S.J."/>
            <person name="Stoeferle S."/>
            <person name="Flaiz M."/>
            <person name="Kazda M."/>
            <person name="Riedel C.U."/>
            <person name="Duerre P."/>
        </authorList>
    </citation>
    <scope>NUCLEOTIDE SEQUENCE</scope>
    <source>
        <strain evidence="4">TS8</strain>
        <plasmid evidence="4">pCadTS8_2</plasmid>
    </source>
</reference>
<evidence type="ECO:0000313" key="5">
    <source>
        <dbReference type="Proteomes" id="UP001163726"/>
    </source>
</evidence>
<name>A0ABY7ASI4_9ALTE</name>
<dbReference type="Pfam" id="PF05472">
    <property type="entry name" value="Ter"/>
    <property type="match status" value="1"/>
</dbReference>
<dbReference type="SUPFAM" id="SSF56596">
    <property type="entry name" value="Replication terminator protein (Tus)"/>
    <property type="match status" value="1"/>
</dbReference>
<proteinExistence type="predicted"/>
<dbReference type="InterPro" id="IPR036384">
    <property type="entry name" value="Tus_sf"/>
</dbReference>
<dbReference type="Proteomes" id="UP001163726">
    <property type="component" value="Plasmid pCadTS8_2"/>
</dbReference>
<dbReference type="RefSeq" id="WP_268077282.1">
    <property type="nucleotide sequence ID" value="NZ_CP109967.1"/>
</dbReference>
<evidence type="ECO:0000256" key="3">
    <source>
        <dbReference type="ARBA" id="ARBA00023125"/>
    </source>
</evidence>
<dbReference type="Gene3D" id="3.50.14.10">
    <property type="entry name" value="Replication terminator Tus, domain 1 superfamily/Replication terminator Tus"/>
    <property type="match status" value="1"/>
</dbReference>